<dbReference type="InterPro" id="IPR001155">
    <property type="entry name" value="OxRdtase_FMN_N"/>
</dbReference>
<evidence type="ECO:0000313" key="4">
    <source>
        <dbReference type="EMBL" id="KAK6757587.1"/>
    </source>
</evidence>
<dbReference type="Proteomes" id="UP001303046">
    <property type="component" value="Unassembled WGS sequence"/>
</dbReference>
<dbReference type="InterPro" id="IPR051799">
    <property type="entry name" value="NADH_flavin_oxidoreductase"/>
</dbReference>
<name>A0ABR1E4G7_NECAM</name>
<dbReference type="SUPFAM" id="SSF51395">
    <property type="entry name" value="FMN-linked oxidoreductases"/>
    <property type="match status" value="1"/>
</dbReference>
<dbReference type="Gene3D" id="3.20.20.70">
    <property type="entry name" value="Aldolase class I"/>
    <property type="match status" value="1"/>
</dbReference>
<dbReference type="PANTHER" id="PTHR43656">
    <property type="entry name" value="BINDING OXIDOREDUCTASE, PUTATIVE (AFU_ORTHOLOGUE AFUA_2G08260)-RELATED"/>
    <property type="match status" value="1"/>
</dbReference>
<evidence type="ECO:0000259" key="3">
    <source>
        <dbReference type="Pfam" id="PF00724"/>
    </source>
</evidence>
<evidence type="ECO:0000313" key="5">
    <source>
        <dbReference type="Proteomes" id="UP001303046"/>
    </source>
</evidence>
<dbReference type="InterPro" id="IPR013785">
    <property type="entry name" value="Aldolase_TIM"/>
</dbReference>
<dbReference type="EMBL" id="JAVFWL010000005">
    <property type="protein sequence ID" value="KAK6757587.1"/>
    <property type="molecule type" value="Genomic_DNA"/>
</dbReference>
<sequence length="451" mass="50000">MVHERIPAEAADVSILGTPLTFPNYRKAKNRFLKAALTERMSTWDPEDLSKRGIPTQELINVFDKWGEGGFGVILTGNVIVEPRNLEGAGNPIICRENDSPEMRKAFSELAKVSKRDGALVLVQLSHAGRQTPIGVNEYPYSSSDVKLNSTFVKSGKPIPLALDQIKTEVIDRFVYAAKLAYETGFDGVQLHAAHGYLLSQFLSPSANKRKDRYGGSLENRVRIIIEIFDAIRKEIPAATGFIVGIKINSVEFQSEGLTVEDSREACSIIEKCGFDFVELSGGTAEKFLWQHERESTRIREGYFLEFAEKIRPVFKEAVVYLTGGFRTAAGMVRAIKSGATDGIGLGRPITAEPDLPLKILKQHCLSAPDTKINPDDFMMTFLVSTAQMGEMAKLPASFLKNVCEGIADLSIPAEAENFEKCVEPYVLEVLKLTEEKKPVHGVFQYKKLFD</sequence>
<keyword evidence="1" id="KW-0285">Flavoprotein</keyword>
<gene>
    <name evidence="4" type="primary">Necator_chrV.g20210</name>
    <name evidence="4" type="ORF">RB195_015418</name>
</gene>
<proteinExistence type="predicted"/>
<dbReference type="Pfam" id="PF00724">
    <property type="entry name" value="Oxidored_FMN"/>
    <property type="match status" value="1"/>
</dbReference>
<evidence type="ECO:0000256" key="2">
    <source>
        <dbReference type="ARBA" id="ARBA00023002"/>
    </source>
</evidence>
<comment type="caution">
    <text evidence="4">The sequence shown here is derived from an EMBL/GenBank/DDBJ whole genome shotgun (WGS) entry which is preliminary data.</text>
</comment>
<accession>A0ABR1E4G7</accession>
<feature type="domain" description="NADH:flavin oxidoreductase/NADH oxidase N-terminal" evidence="3">
    <location>
        <begin position="18"/>
        <end position="363"/>
    </location>
</feature>
<keyword evidence="2" id="KW-0560">Oxidoreductase</keyword>
<protein>
    <recommendedName>
        <fullName evidence="3">NADH:flavin oxidoreductase/NADH oxidase N-terminal domain-containing protein</fullName>
    </recommendedName>
</protein>
<evidence type="ECO:0000256" key="1">
    <source>
        <dbReference type="ARBA" id="ARBA00022630"/>
    </source>
</evidence>
<dbReference type="PANTHER" id="PTHR43656:SF5">
    <property type="entry name" value="NADH:FLAVIN OXIDOREDUCTASE_NADH OXIDASE N-TERMINAL DOMAIN-CONTAINING PROTEIN"/>
    <property type="match status" value="1"/>
</dbReference>
<dbReference type="CDD" id="cd04733">
    <property type="entry name" value="OYE_like_2_FMN"/>
    <property type="match status" value="1"/>
</dbReference>
<organism evidence="4 5">
    <name type="scientific">Necator americanus</name>
    <name type="common">Human hookworm</name>
    <dbReference type="NCBI Taxonomy" id="51031"/>
    <lineage>
        <taxon>Eukaryota</taxon>
        <taxon>Metazoa</taxon>
        <taxon>Ecdysozoa</taxon>
        <taxon>Nematoda</taxon>
        <taxon>Chromadorea</taxon>
        <taxon>Rhabditida</taxon>
        <taxon>Rhabditina</taxon>
        <taxon>Rhabditomorpha</taxon>
        <taxon>Strongyloidea</taxon>
        <taxon>Ancylostomatidae</taxon>
        <taxon>Bunostominae</taxon>
        <taxon>Necator</taxon>
    </lineage>
</organism>
<reference evidence="4 5" key="1">
    <citation type="submission" date="2023-08" db="EMBL/GenBank/DDBJ databases">
        <title>A Necator americanus chromosomal reference genome.</title>
        <authorList>
            <person name="Ilik V."/>
            <person name="Petrzelkova K.J."/>
            <person name="Pardy F."/>
            <person name="Fuh T."/>
            <person name="Niatou-Singa F.S."/>
            <person name="Gouil Q."/>
            <person name="Baker L."/>
            <person name="Ritchie M.E."/>
            <person name="Jex A.R."/>
            <person name="Gazzola D."/>
            <person name="Li H."/>
            <person name="Toshio Fujiwara R."/>
            <person name="Zhan B."/>
            <person name="Aroian R.V."/>
            <person name="Pafco B."/>
            <person name="Schwarz E.M."/>
        </authorList>
    </citation>
    <scope>NUCLEOTIDE SEQUENCE [LARGE SCALE GENOMIC DNA]</scope>
    <source>
        <strain evidence="4 5">Aroian</strain>
        <tissue evidence="4">Whole animal</tissue>
    </source>
</reference>
<keyword evidence="5" id="KW-1185">Reference proteome</keyword>